<evidence type="ECO:0000313" key="3">
    <source>
        <dbReference type="RefSeq" id="XP_016649252.1"/>
    </source>
</evidence>
<dbReference type="GeneID" id="103329749"/>
<dbReference type="InterPro" id="IPR045197">
    <property type="entry name" value="NUP210-like"/>
</dbReference>
<gene>
    <name evidence="2 3 4" type="primary">LOC103329749</name>
</gene>
<dbReference type="PANTHER" id="PTHR23019:SF0">
    <property type="entry name" value="NUCLEAR PORE MEMBRANE GLYCOPROTEIN 210"/>
    <property type="match status" value="1"/>
</dbReference>
<sequence length="246" mass="27220">MVMLLNFHVETVVGTHLQAAVTMKASNGAYFYRCDAFSSFIKWKAGSESFFIVNATGESPALDSLGNADFHASNYGPPFSWAYIYASASGRATLHATLSKEYHYFDSSSGGPIVLKASSLIVAYSPLSIRQGGDGKHFSGYFFDLALAETDKQLVKLGKIYLVPALGCIWMMCFLVDLKSGTMVLTLLKLWKSKMNNMVTLTMVLPRKGYLKALRVCTEFHAKCWEPIKLFSNTVIWLGMAILCLQ</sequence>
<protein>
    <submittedName>
        <fullName evidence="2 3">Nuclear pore complex protein GP210-like</fullName>
    </submittedName>
</protein>
<dbReference type="RefSeq" id="XP_016649253.1">
    <property type="nucleotide sequence ID" value="XM_016793767.1"/>
</dbReference>
<proteinExistence type="predicted"/>
<dbReference type="RefSeq" id="XP_008230475.1">
    <property type="nucleotide sequence ID" value="XM_008232253.2"/>
</dbReference>
<dbReference type="PANTHER" id="PTHR23019">
    <property type="entry name" value="NUCLEAR PORE MEMBRANE GLYCOPROTEIN GP210-RELATED"/>
    <property type="match status" value="1"/>
</dbReference>
<reference evidence="1" key="2">
    <citation type="journal article" date="2012" name="Nat. Commun.">
        <title>The genome of Prunus mume.</title>
        <authorList>
            <person name="Zhang Q."/>
            <person name="Chen W."/>
            <person name="Sun L."/>
            <person name="Zhao F."/>
            <person name="Huang B."/>
            <person name="Yang W."/>
            <person name="Tao Y."/>
            <person name="Wang J."/>
            <person name="Yuan Z."/>
            <person name="Fan G."/>
            <person name="Xing Z."/>
            <person name="Han C."/>
            <person name="Pan H."/>
            <person name="Zhong X."/>
            <person name="Shi W."/>
            <person name="Liang X."/>
            <person name="Du D."/>
            <person name="Sun F."/>
            <person name="Xu Z."/>
            <person name="Hao R."/>
            <person name="Lv T."/>
            <person name="Lv Y."/>
            <person name="Zheng Z."/>
            <person name="Sun M."/>
            <person name="Luo L."/>
            <person name="Cai M."/>
            <person name="Gao Y."/>
            <person name="Wang J."/>
            <person name="Yin Y."/>
            <person name="Xu X."/>
            <person name="Cheng T."/>
            <person name="Wang J."/>
        </authorList>
    </citation>
    <scope>NUCLEOTIDE SEQUENCE [LARGE SCALE GENOMIC DNA]</scope>
</reference>
<dbReference type="RefSeq" id="XP_016649252.1">
    <property type="nucleotide sequence ID" value="XM_016793766.1"/>
</dbReference>
<organism evidence="1 2">
    <name type="scientific">Prunus mume</name>
    <name type="common">Japanese apricot</name>
    <name type="synonym">Armeniaca mume</name>
    <dbReference type="NCBI Taxonomy" id="102107"/>
    <lineage>
        <taxon>Eukaryota</taxon>
        <taxon>Viridiplantae</taxon>
        <taxon>Streptophyta</taxon>
        <taxon>Embryophyta</taxon>
        <taxon>Tracheophyta</taxon>
        <taxon>Spermatophyta</taxon>
        <taxon>Magnoliopsida</taxon>
        <taxon>eudicotyledons</taxon>
        <taxon>Gunneridae</taxon>
        <taxon>Pentapetalae</taxon>
        <taxon>rosids</taxon>
        <taxon>fabids</taxon>
        <taxon>Rosales</taxon>
        <taxon>Rosaceae</taxon>
        <taxon>Amygdaloideae</taxon>
        <taxon>Amygdaleae</taxon>
        <taxon>Prunus</taxon>
    </lineage>
</organism>
<dbReference type="Proteomes" id="UP000694861">
    <property type="component" value="Linkage group LG4"/>
</dbReference>
<evidence type="ECO:0000313" key="1">
    <source>
        <dbReference type="Proteomes" id="UP000694861"/>
    </source>
</evidence>
<evidence type="ECO:0000313" key="2">
    <source>
        <dbReference type="RefSeq" id="XP_008230475.1"/>
    </source>
</evidence>
<keyword evidence="1" id="KW-1185">Reference proteome</keyword>
<name>A0ABM0NVJ2_PRUMU</name>
<evidence type="ECO:0000313" key="4">
    <source>
        <dbReference type="RefSeq" id="XP_016649253.1"/>
    </source>
</evidence>
<reference evidence="2 3" key="3">
    <citation type="submission" date="2025-05" db="UniProtKB">
        <authorList>
            <consortium name="RefSeq"/>
        </authorList>
    </citation>
    <scope>IDENTIFICATION</scope>
</reference>
<reference evidence="1" key="1">
    <citation type="journal article" date="1997" name="Nucleic Acids Res.">
        <title>tRNAscan-SE: a program for improved detection of transfer RNA genes in genomic sequence.</title>
        <authorList>
            <person name="Lowe T.M."/>
            <person name="Eddy S.R."/>
        </authorList>
    </citation>
    <scope>NUCLEOTIDE SEQUENCE [LARGE SCALE GENOMIC DNA]</scope>
</reference>
<accession>A0ABM0NVJ2</accession>